<gene>
    <name evidence="1" type="ORF">EURHEDRAFT_447594</name>
</gene>
<keyword evidence="2" id="KW-1185">Reference proteome</keyword>
<accession>A0A017SQK1</accession>
<protein>
    <submittedName>
        <fullName evidence="1">Uncharacterized protein</fullName>
    </submittedName>
</protein>
<feature type="non-terminal residue" evidence="1">
    <location>
        <position position="1"/>
    </location>
</feature>
<evidence type="ECO:0000313" key="1">
    <source>
        <dbReference type="EMBL" id="EYE98889.1"/>
    </source>
</evidence>
<organism evidence="1 2">
    <name type="scientific">Aspergillus ruber (strain CBS 135680)</name>
    <dbReference type="NCBI Taxonomy" id="1388766"/>
    <lineage>
        <taxon>Eukaryota</taxon>
        <taxon>Fungi</taxon>
        <taxon>Dikarya</taxon>
        <taxon>Ascomycota</taxon>
        <taxon>Pezizomycotina</taxon>
        <taxon>Eurotiomycetes</taxon>
        <taxon>Eurotiomycetidae</taxon>
        <taxon>Eurotiales</taxon>
        <taxon>Aspergillaceae</taxon>
        <taxon>Aspergillus</taxon>
        <taxon>Aspergillus subgen. Aspergillus</taxon>
    </lineage>
</organism>
<sequence length="94" mass="10990">RELQGMPDIYEVKEKHPVPELPELKFFCWWIGSTMGRIKDKPIISTTLQQAQEHAPRSYFKTGIEIPKRDTKNSYYVCPLQPVYPSTLEICGYK</sequence>
<dbReference type="RefSeq" id="XP_040642577.1">
    <property type="nucleotide sequence ID" value="XM_040783677.1"/>
</dbReference>
<dbReference type="EMBL" id="KK088412">
    <property type="protein sequence ID" value="EYE98889.1"/>
    <property type="molecule type" value="Genomic_DNA"/>
</dbReference>
<proteinExistence type="predicted"/>
<dbReference type="AlphaFoldDB" id="A0A017SQK1"/>
<name>A0A017SQK1_ASPRC</name>
<reference evidence="2" key="1">
    <citation type="journal article" date="2014" name="Nat. Commun.">
        <title>Genomic adaptations of the halophilic Dead Sea filamentous fungus Eurotium rubrum.</title>
        <authorList>
            <person name="Kis-Papo T."/>
            <person name="Weig A.R."/>
            <person name="Riley R."/>
            <person name="Persoh D."/>
            <person name="Salamov A."/>
            <person name="Sun H."/>
            <person name="Lipzen A."/>
            <person name="Wasser S.P."/>
            <person name="Rambold G."/>
            <person name="Grigoriev I.V."/>
            <person name="Nevo E."/>
        </authorList>
    </citation>
    <scope>NUCLEOTIDE SEQUENCE [LARGE SCALE GENOMIC DNA]</scope>
    <source>
        <strain evidence="2">CBS 135680</strain>
    </source>
</reference>
<dbReference type="HOGENOM" id="CLU_2391828_0_0_1"/>
<dbReference type="GeneID" id="63698801"/>
<evidence type="ECO:0000313" key="2">
    <source>
        <dbReference type="Proteomes" id="UP000019804"/>
    </source>
</evidence>
<dbReference type="Proteomes" id="UP000019804">
    <property type="component" value="Unassembled WGS sequence"/>
</dbReference>